<reference evidence="8 9" key="1">
    <citation type="journal article" date="2023" name="Hortic Res">
        <title>Pangenome of water caltrop reveals structural variations and asymmetric subgenome divergence after allopolyploidization.</title>
        <authorList>
            <person name="Zhang X."/>
            <person name="Chen Y."/>
            <person name="Wang L."/>
            <person name="Yuan Y."/>
            <person name="Fang M."/>
            <person name="Shi L."/>
            <person name="Lu R."/>
            <person name="Comes H.P."/>
            <person name="Ma Y."/>
            <person name="Chen Y."/>
            <person name="Huang G."/>
            <person name="Zhou Y."/>
            <person name="Zheng Z."/>
            <person name="Qiu Y."/>
        </authorList>
    </citation>
    <scope>NUCLEOTIDE SEQUENCE [LARGE SCALE GENOMIC DNA]</scope>
    <source>
        <tissue evidence="8">Roots</tissue>
    </source>
</reference>
<name>A0AAN7GKZ1_9MYRT</name>
<dbReference type="CDD" id="cd11449">
    <property type="entry name" value="bHLH_AtAIB_like"/>
    <property type="match status" value="1"/>
</dbReference>
<evidence type="ECO:0000313" key="9">
    <source>
        <dbReference type="Proteomes" id="UP001345219"/>
    </source>
</evidence>
<dbReference type="GO" id="GO:0000976">
    <property type="term" value="F:transcription cis-regulatory region binding"/>
    <property type="evidence" value="ECO:0007669"/>
    <property type="project" value="TreeGrafter"/>
</dbReference>
<evidence type="ECO:0000256" key="5">
    <source>
        <dbReference type="RuleBase" id="RU369104"/>
    </source>
</evidence>
<gene>
    <name evidence="8" type="ORF">SAY87_015001</name>
</gene>
<feature type="compositionally biased region" description="Basic and acidic residues" evidence="6">
    <location>
        <begin position="428"/>
        <end position="442"/>
    </location>
</feature>
<dbReference type="Gene3D" id="4.10.280.10">
    <property type="entry name" value="Helix-loop-helix DNA-binding domain"/>
    <property type="match status" value="1"/>
</dbReference>
<evidence type="ECO:0000256" key="4">
    <source>
        <dbReference type="ARBA" id="ARBA00023242"/>
    </source>
</evidence>
<evidence type="ECO:0000256" key="2">
    <source>
        <dbReference type="ARBA" id="ARBA00023015"/>
    </source>
</evidence>
<accession>A0AAN7GKZ1</accession>
<dbReference type="InterPro" id="IPR025610">
    <property type="entry name" value="MYC/MYB_N"/>
</dbReference>
<dbReference type="EMBL" id="JAXIOK010000019">
    <property type="protein sequence ID" value="KAK4748415.1"/>
    <property type="molecule type" value="Genomic_DNA"/>
</dbReference>
<dbReference type="Pfam" id="PF00010">
    <property type="entry name" value="HLH"/>
    <property type="match status" value="1"/>
</dbReference>
<proteinExistence type="predicted"/>
<dbReference type="Pfam" id="PF14215">
    <property type="entry name" value="bHLH-MYC_N"/>
    <property type="match status" value="1"/>
</dbReference>
<keyword evidence="2 5" id="KW-0805">Transcription regulation</keyword>
<feature type="compositionally biased region" description="Basic and acidic residues" evidence="6">
    <location>
        <begin position="403"/>
        <end position="418"/>
    </location>
</feature>
<dbReference type="GO" id="GO:0005634">
    <property type="term" value="C:nucleus"/>
    <property type="evidence" value="ECO:0007669"/>
    <property type="project" value="UniProtKB-SubCell"/>
</dbReference>
<dbReference type="InterPro" id="IPR011598">
    <property type="entry name" value="bHLH_dom"/>
</dbReference>
<protein>
    <recommendedName>
        <fullName evidence="5">Transcription factor</fullName>
        <shortName evidence="5">bHLH transcription factor</shortName>
    </recommendedName>
    <alternativeName>
        <fullName evidence="5">Basic helix-loop-helix protein</fullName>
    </alternativeName>
</protein>
<keyword evidence="4 5" id="KW-0539">Nucleus</keyword>
<dbReference type="PANTHER" id="PTHR11514:SF47">
    <property type="entry name" value="TRANSCRIPTION FACTOR BHLH13"/>
    <property type="match status" value="1"/>
</dbReference>
<organism evidence="8 9">
    <name type="scientific">Trapa incisa</name>
    <dbReference type="NCBI Taxonomy" id="236973"/>
    <lineage>
        <taxon>Eukaryota</taxon>
        <taxon>Viridiplantae</taxon>
        <taxon>Streptophyta</taxon>
        <taxon>Embryophyta</taxon>
        <taxon>Tracheophyta</taxon>
        <taxon>Spermatophyta</taxon>
        <taxon>Magnoliopsida</taxon>
        <taxon>eudicotyledons</taxon>
        <taxon>Gunneridae</taxon>
        <taxon>Pentapetalae</taxon>
        <taxon>rosids</taxon>
        <taxon>malvids</taxon>
        <taxon>Myrtales</taxon>
        <taxon>Lythraceae</taxon>
        <taxon>Trapa</taxon>
    </lineage>
</organism>
<sequence length="587" mass="64590">MKMEVVGTGIGGLWDNDEEKAMVAAVLGTRAFDYLISSSLYNEHLLVGVGSNENLQSRLSDLVDCPNASGFSWNYAIFWQISRSKSGDLVLGWGDGCCRDPRDAEESEAARIINSKLEEDGTQQCMRKKVLQKLHTLFGGLEEDNYALQLDRVTNTELLFLASMYFSFRRGEGGPGKCFASGSNVWLTNAFGSAYDFCVRSSLMKSAGMQTILWVPTDTGVVELGSVRFVPESAELSQTIRSSFSLNFSALSRISEGKLANGEATPRIFGQDLSLMRGSSHLQFREKLPIRKMEERQQLKVVHPNSVGFAYATPPSNGKHLSSWDFFQSVKQGNPVVGPYGSQTHVENLLQTANGGRGDSWVDLHKMQKRTHMQIDFSGPAARPSAISRLPVTVDAEQSDAEASCKEERTSIAGDDSRPRKRGRKPANGREEPLNHVEAERQRREKLNQRFYALRSVVPNISKMDKASLLGDAIAYINELQGRLRTMEAERDNYVSTSTNSGPKPGPEVDVHAVGNEVVVRVSSPVDSHPASRVIQALRDAGVAVAESKMTAANDTVFHTFVVKSQGDELLLKEKLIEALSRESSSS</sequence>
<dbReference type="SUPFAM" id="SSF47459">
    <property type="entry name" value="HLH, helix-loop-helix DNA-binding domain"/>
    <property type="match status" value="1"/>
</dbReference>
<comment type="caution">
    <text evidence="8">The sequence shown here is derived from an EMBL/GenBank/DDBJ whole genome shotgun (WGS) entry which is preliminary data.</text>
</comment>
<dbReference type="PANTHER" id="PTHR11514">
    <property type="entry name" value="MYC"/>
    <property type="match status" value="1"/>
</dbReference>
<evidence type="ECO:0000313" key="8">
    <source>
        <dbReference type="EMBL" id="KAK4748415.1"/>
    </source>
</evidence>
<dbReference type="GO" id="GO:0003700">
    <property type="term" value="F:DNA-binding transcription factor activity"/>
    <property type="evidence" value="ECO:0007669"/>
    <property type="project" value="InterPro"/>
</dbReference>
<comment type="subcellular location">
    <subcellularLocation>
        <location evidence="1 5">Nucleus</location>
    </subcellularLocation>
</comment>
<feature type="domain" description="BHLH" evidence="7">
    <location>
        <begin position="431"/>
        <end position="480"/>
    </location>
</feature>
<evidence type="ECO:0000256" key="3">
    <source>
        <dbReference type="ARBA" id="ARBA00023163"/>
    </source>
</evidence>
<dbReference type="InterPro" id="IPR036638">
    <property type="entry name" value="HLH_DNA-bd_sf"/>
</dbReference>
<feature type="region of interest" description="Disordered" evidence="6">
    <location>
        <begin position="395"/>
        <end position="442"/>
    </location>
</feature>
<dbReference type="Proteomes" id="UP001345219">
    <property type="component" value="Chromosome 12"/>
</dbReference>
<keyword evidence="3 5" id="KW-0804">Transcription</keyword>
<dbReference type="PROSITE" id="PS50888">
    <property type="entry name" value="BHLH"/>
    <property type="match status" value="1"/>
</dbReference>
<keyword evidence="9" id="KW-1185">Reference proteome</keyword>
<evidence type="ECO:0000256" key="6">
    <source>
        <dbReference type="SAM" id="MobiDB-lite"/>
    </source>
</evidence>
<evidence type="ECO:0000256" key="1">
    <source>
        <dbReference type="ARBA" id="ARBA00004123"/>
    </source>
</evidence>
<dbReference type="GO" id="GO:0046983">
    <property type="term" value="F:protein dimerization activity"/>
    <property type="evidence" value="ECO:0007669"/>
    <property type="project" value="InterPro"/>
</dbReference>
<dbReference type="SMART" id="SM00353">
    <property type="entry name" value="HLH"/>
    <property type="match status" value="1"/>
</dbReference>
<dbReference type="InterPro" id="IPR045084">
    <property type="entry name" value="AIB/MYC-like"/>
</dbReference>
<dbReference type="FunFam" id="4.10.280.10:FF:000078">
    <property type="entry name" value="Transcription factor bHLH13"/>
    <property type="match status" value="1"/>
</dbReference>
<evidence type="ECO:0000259" key="7">
    <source>
        <dbReference type="PROSITE" id="PS50888"/>
    </source>
</evidence>
<dbReference type="AlphaFoldDB" id="A0AAN7GKZ1"/>